<evidence type="ECO:0000259" key="11">
    <source>
        <dbReference type="PROSITE" id="PS50808"/>
    </source>
</evidence>
<feature type="region of interest" description="Disordered" evidence="10">
    <location>
        <begin position="245"/>
        <end position="312"/>
    </location>
</feature>
<sequence length="1238" mass="139036">MDREEDASGAGDDSFNGSLQKKREAKGSCLKIEGQDGYVFKSYSMKPHKTKDAPSSCSSKTLDKDLFQSSHLSSQGDKQLESDTDKETDPASPSLSSKWLNIHTHENRENEKYDNEPTQHIKDESRDTNDLEDEAHDFERLAFGPFLSRDGDDYSNLLSGYTSTLYDVAMDAVTQSLLASMRSQSNPRKKSPAWNHFCISPRDNTKAICLYCMKEFSRGKNEKDLSTSCLMRHVRRAHPTMLFQEGADAPTPNQSALASSSSSIPPSPNSPKNGDLNSLMYPGSKNTSPSTSSADNSDLSSKEGLPKVEPKLEPLANADSIYSALESSHSSENNLEDISDGGQERLPSNPKSSSSRRRSAVWKHFYLSPVDNSKAVCIHCMNEFSRGKNGKDLGTSCLIRHMWRAHKEVVIEENGLGNHIPPPYSNPPSLLSRTLLHDSLDIKKESPLLPSSPETILDELPPTMAESLDMKEESDEAMLLTEQESALNLPFGAHGDDTPSTSSPCDLSDVPGHSQNHVVFEQNKKIMKRVKSEVWQHFIVSPVDQLKALCRYCPCVISRGKRGDFGTSCLMRHLVRRHPDVLQNQKVADDKEPSPQPYLKTAPDAVSVAKGTESPACKKKPQTIFSKKTSKLWNHFSISPADPTKVVCLHCGRTISRGKKTTNLGTSCLFRHMQRFHGHFLESNNTISGDAPSAGNHVKRERADLSLYKAEQNRFDEHHPVAKKITKLIAEMLALDLQPSAMVENAGLSRLLEYFQPQYCLPPSSYFTGTAIPEMYEKVRDVVLTHLKEAEGGVVHFTTSIWVSSQTKEYLTLTAHWATYESSVRPQGQDFHCSALLSVSQIDCDQDTHDIPKQLEYLWDSWITSPGLKRGFTVTDNANIRSSLEDHGHVTVQCFGHTIDLIVSEAIKSQRMVQNLLSIARKICERVQRSAKAKEKLVELQRDHQLPENQLIQDIPSKWRTSFLMLERLVEQKKAIDEMSIECNFREIISCDQWEVMQSVCNALKPFEVAYREIRSRTATLGQVIPLIHILNRKIDLLFDETVGIDNMLRSLKEATVSRMSATLNDPRFTWATMLDPRYKTSLFTEEEAERCKQDLIQELDLFSSTSTEKSLLLNGCDEAPASDKDNIWSLMADLRQNAKHEEKPKSSELAVLEYLEEDILDQSCDPLDYWNLKKFLWPELAKVAARYVGCPPSIVPAEALFSTAGVNCALNHPRPSLENMEGLLFLKVNLPLIYFQY</sequence>
<dbReference type="SMART" id="SM00614">
    <property type="entry name" value="ZnF_BED"/>
    <property type="match status" value="4"/>
</dbReference>
<dbReference type="KEGG" id="hcq:109523628"/>
<dbReference type="GO" id="GO:0005634">
    <property type="term" value="C:nucleus"/>
    <property type="evidence" value="ECO:0007669"/>
    <property type="project" value="UniProtKB-SubCell"/>
</dbReference>
<dbReference type="GeneID" id="109523628"/>
<keyword evidence="6" id="KW-0238">DNA-binding</keyword>
<protein>
    <submittedName>
        <fullName evidence="12">Zinc finger, BED-type containing 4</fullName>
    </submittedName>
</protein>
<dbReference type="GO" id="GO:0003677">
    <property type="term" value="F:DNA binding"/>
    <property type="evidence" value="ECO:0007669"/>
    <property type="project" value="UniProtKB-KW"/>
</dbReference>
<dbReference type="InterPro" id="IPR008906">
    <property type="entry name" value="HATC_C_dom"/>
</dbReference>
<feature type="domain" description="BED-type" evidence="11">
    <location>
        <begin position="627"/>
        <end position="684"/>
    </location>
</feature>
<feature type="compositionally biased region" description="Low complexity" evidence="10">
    <location>
        <begin position="286"/>
        <end position="299"/>
    </location>
</feature>
<dbReference type="SUPFAM" id="SSF57667">
    <property type="entry name" value="beta-beta-alpha zinc fingers"/>
    <property type="match status" value="4"/>
</dbReference>
<dbReference type="OrthoDB" id="10057873at2759"/>
<keyword evidence="4" id="KW-0862">Zinc</keyword>
<dbReference type="Pfam" id="PF05699">
    <property type="entry name" value="Dimer_Tnp_hAT"/>
    <property type="match status" value="1"/>
</dbReference>
<reference evidence="12" key="1">
    <citation type="submission" date="2025-08" db="UniProtKB">
        <authorList>
            <consortium name="Ensembl"/>
        </authorList>
    </citation>
    <scope>IDENTIFICATION</scope>
</reference>
<evidence type="ECO:0000256" key="2">
    <source>
        <dbReference type="ARBA" id="ARBA00022723"/>
    </source>
</evidence>
<feature type="region of interest" description="Disordered" evidence="10">
    <location>
        <begin position="325"/>
        <end position="355"/>
    </location>
</feature>
<feature type="compositionally biased region" description="Basic and acidic residues" evidence="10">
    <location>
        <begin position="103"/>
        <end position="129"/>
    </location>
</feature>
<evidence type="ECO:0000256" key="7">
    <source>
        <dbReference type="ARBA" id="ARBA00023163"/>
    </source>
</evidence>
<dbReference type="InterPro" id="IPR036236">
    <property type="entry name" value="Znf_C2H2_sf"/>
</dbReference>
<evidence type="ECO:0000256" key="1">
    <source>
        <dbReference type="ARBA" id="ARBA00004123"/>
    </source>
</evidence>
<evidence type="ECO:0000256" key="6">
    <source>
        <dbReference type="ARBA" id="ARBA00023125"/>
    </source>
</evidence>
<feature type="domain" description="BED-type" evidence="11">
    <location>
        <begin position="529"/>
        <end position="585"/>
    </location>
</feature>
<dbReference type="GeneTree" id="ENSGT00940000161365"/>
<evidence type="ECO:0000256" key="10">
    <source>
        <dbReference type="SAM" id="MobiDB-lite"/>
    </source>
</evidence>
<accession>A0A3Q2YX99</accession>
<dbReference type="PROSITE" id="PS50808">
    <property type="entry name" value="ZF_BED"/>
    <property type="match status" value="4"/>
</dbReference>
<dbReference type="OMA" id="NEMSVEC"/>
<keyword evidence="7" id="KW-0804">Transcription</keyword>
<feature type="compositionally biased region" description="Basic and acidic residues" evidence="10">
    <location>
        <begin position="300"/>
        <end position="312"/>
    </location>
</feature>
<evidence type="ECO:0000256" key="9">
    <source>
        <dbReference type="PROSITE-ProRule" id="PRU00027"/>
    </source>
</evidence>
<dbReference type="SUPFAM" id="SSF53098">
    <property type="entry name" value="Ribonuclease H-like"/>
    <property type="match status" value="1"/>
</dbReference>
<dbReference type="GO" id="GO:0008270">
    <property type="term" value="F:zinc ion binding"/>
    <property type="evidence" value="ECO:0007669"/>
    <property type="project" value="UniProtKB-KW"/>
</dbReference>
<feature type="domain" description="BED-type" evidence="11">
    <location>
        <begin position="356"/>
        <end position="413"/>
    </location>
</feature>
<dbReference type="Pfam" id="PF02892">
    <property type="entry name" value="zf-BED"/>
    <property type="match status" value="4"/>
</dbReference>
<evidence type="ECO:0000256" key="3">
    <source>
        <dbReference type="ARBA" id="ARBA00022771"/>
    </source>
</evidence>
<organism evidence="12 13">
    <name type="scientific">Hippocampus comes</name>
    <name type="common">Tiger tail seahorse</name>
    <dbReference type="NCBI Taxonomy" id="109280"/>
    <lineage>
        <taxon>Eukaryota</taxon>
        <taxon>Metazoa</taxon>
        <taxon>Chordata</taxon>
        <taxon>Craniata</taxon>
        <taxon>Vertebrata</taxon>
        <taxon>Euteleostomi</taxon>
        <taxon>Actinopterygii</taxon>
        <taxon>Neopterygii</taxon>
        <taxon>Teleostei</taxon>
        <taxon>Neoteleostei</taxon>
        <taxon>Acanthomorphata</taxon>
        <taxon>Syngnathiaria</taxon>
        <taxon>Syngnathiformes</taxon>
        <taxon>Syngnathoidei</taxon>
        <taxon>Syngnathidae</taxon>
        <taxon>Hippocampus</taxon>
    </lineage>
</organism>
<evidence type="ECO:0000256" key="8">
    <source>
        <dbReference type="ARBA" id="ARBA00023242"/>
    </source>
</evidence>
<evidence type="ECO:0000313" key="13">
    <source>
        <dbReference type="Proteomes" id="UP000264820"/>
    </source>
</evidence>
<evidence type="ECO:0000313" key="12">
    <source>
        <dbReference type="Ensembl" id="ENSHCOP00000023572.1"/>
    </source>
</evidence>
<keyword evidence="3 9" id="KW-0863">Zinc-finger</keyword>
<dbReference type="PANTHER" id="PTHR46481">
    <property type="entry name" value="ZINC FINGER BED DOMAIN-CONTAINING PROTEIN 4"/>
    <property type="match status" value="1"/>
</dbReference>
<comment type="subcellular location">
    <subcellularLocation>
        <location evidence="1">Nucleus</location>
    </subcellularLocation>
</comment>
<dbReference type="Proteomes" id="UP000264820">
    <property type="component" value="Unplaced"/>
</dbReference>
<evidence type="ECO:0000256" key="4">
    <source>
        <dbReference type="ARBA" id="ARBA00022833"/>
    </source>
</evidence>
<feature type="region of interest" description="Disordered" evidence="10">
    <location>
        <begin position="1"/>
        <end position="30"/>
    </location>
</feature>
<dbReference type="InterPro" id="IPR003656">
    <property type="entry name" value="Znf_BED"/>
</dbReference>
<dbReference type="RefSeq" id="XP_019738472.1">
    <property type="nucleotide sequence ID" value="XM_019882913.1"/>
</dbReference>
<dbReference type="CTD" id="9889"/>
<feature type="region of interest" description="Disordered" evidence="10">
    <location>
        <begin position="43"/>
        <end position="130"/>
    </location>
</feature>
<keyword evidence="2" id="KW-0479">Metal-binding</keyword>
<reference evidence="12" key="2">
    <citation type="submission" date="2025-09" db="UniProtKB">
        <authorList>
            <consortium name="Ensembl"/>
        </authorList>
    </citation>
    <scope>IDENTIFICATION</scope>
</reference>
<dbReference type="GO" id="GO:0046983">
    <property type="term" value="F:protein dimerization activity"/>
    <property type="evidence" value="ECO:0007669"/>
    <property type="project" value="InterPro"/>
</dbReference>
<evidence type="ECO:0000256" key="5">
    <source>
        <dbReference type="ARBA" id="ARBA00023015"/>
    </source>
</evidence>
<keyword evidence="8" id="KW-0539">Nucleus</keyword>
<feature type="compositionally biased region" description="Basic and acidic residues" evidence="10">
    <location>
        <begin position="78"/>
        <end position="89"/>
    </location>
</feature>
<keyword evidence="5" id="KW-0805">Transcription regulation</keyword>
<dbReference type="InterPro" id="IPR052035">
    <property type="entry name" value="ZnF_BED_domain_contain"/>
</dbReference>
<dbReference type="AlphaFoldDB" id="A0A3Q2YX99"/>
<dbReference type="InterPro" id="IPR012337">
    <property type="entry name" value="RNaseH-like_sf"/>
</dbReference>
<name>A0A3Q2YX99_HIPCM</name>
<keyword evidence="13" id="KW-1185">Reference proteome</keyword>
<feature type="domain" description="BED-type" evidence="11">
    <location>
        <begin position="188"/>
        <end position="245"/>
    </location>
</feature>
<dbReference type="Ensembl" id="ENSHCOT00000015950.1">
    <property type="protein sequence ID" value="ENSHCOP00000023572.1"/>
    <property type="gene ID" value="ENSHCOG00000012230.1"/>
</dbReference>
<feature type="compositionally biased region" description="Polar residues" evidence="10">
    <location>
        <begin position="67"/>
        <end position="77"/>
    </location>
</feature>
<dbReference type="PANTHER" id="PTHR46481:SF4">
    <property type="entry name" value="ZINC FINGER BED DOMAIN-CONTAINING PROTEIN 4"/>
    <property type="match status" value="1"/>
</dbReference>
<proteinExistence type="predicted"/>